<dbReference type="Proteomes" id="UP000235145">
    <property type="component" value="Unassembled WGS sequence"/>
</dbReference>
<reference evidence="4 5" key="1">
    <citation type="journal article" date="2017" name="Nat. Commun.">
        <title>Genome assembly with in vitro proximity ligation data and whole-genome triplication in lettuce.</title>
        <authorList>
            <person name="Reyes-Chin-Wo S."/>
            <person name="Wang Z."/>
            <person name="Yang X."/>
            <person name="Kozik A."/>
            <person name="Arikit S."/>
            <person name="Song C."/>
            <person name="Xia L."/>
            <person name="Froenicke L."/>
            <person name="Lavelle D.O."/>
            <person name="Truco M.J."/>
            <person name="Xia R."/>
            <person name="Zhu S."/>
            <person name="Xu C."/>
            <person name="Xu H."/>
            <person name="Xu X."/>
            <person name="Cox K."/>
            <person name="Korf I."/>
            <person name="Meyers B.C."/>
            <person name="Michelmore R.W."/>
        </authorList>
    </citation>
    <scope>NUCLEOTIDE SEQUENCE [LARGE SCALE GENOMIC DNA]</scope>
    <source>
        <strain evidence="5">cv. Salinas</strain>
        <tissue evidence="4">Seedlings</tissue>
    </source>
</reference>
<dbReference type="InterPro" id="IPR004330">
    <property type="entry name" value="FAR1_DNA_bnd_dom"/>
</dbReference>
<dbReference type="AlphaFoldDB" id="A0A9R1XBF2"/>
<name>A0A9R1XBF2_LACSA</name>
<dbReference type="EMBL" id="NBSK02000005">
    <property type="protein sequence ID" value="KAJ0206466.1"/>
    <property type="molecule type" value="Genomic_DNA"/>
</dbReference>
<evidence type="ECO:0000313" key="5">
    <source>
        <dbReference type="Proteomes" id="UP000235145"/>
    </source>
</evidence>
<evidence type="ECO:0000313" key="4">
    <source>
        <dbReference type="EMBL" id="KAJ0206466.1"/>
    </source>
</evidence>
<feature type="region of interest" description="Disordered" evidence="1">
    <location>
        <begin position="1"/>
        <end position="32"/>
    </location>
</feature>
<proteinExistence type="predicted"/>
<keyword evidence="2" id="KW-1133">Transmembrane helix</keyword>
<feature type="transmembrane region" description="Helical" evidence="2">
    <location>
        <begin position="246"/>
        <end position="266"/>
    </location>
</feature>
<sequence>MVFKRQRYTDSRFTTKRRRRIKDMSESQPTSIQSDEVQCLELVEKGWTPEVELKPYVGQVFPSYDEALAFYREYARNSGFEIRKATTEQSKKGDGYSRRYIVCNREGEKKKRSFDSLKDRSKQRRNRPSHRTRCKACIRLKVNDENLWVVKYFEEKNTHELVNPEDFVFLKSNRRLTYHQKQLVNDVSDINIGPVRAFKILKQTQGGFVNVGAIEVECKNLKRDMITYIGESDADMVIEKLTKKRSIYTTLLLNIVWIVRGSYVGYFGQMKKQNLGSHMS</sequence>
<keyword evidence="2" id="KW-0812">Transmembrane</keyword>
<organism evidence="4 5">
    <name type="scientific">Lactuca sativa</name>
    <name type="common">Garden lettuce</name>
    <dbReference type="NCBI Taxonomy" id="4236"/>
    <lineage>
        <taxon>Eukaryota</taxon>
        <taxon>Viridiplantae</taxon>
        <taxon>Streptophyta</taxon>
        <taxon>Embryophyta</taxon>
        <taxon>Tracheophyta</taxon>
        <taxon>Spermatophyta</taxon>
        <taxon>Magnoliopsida</taxon>
        <taxon>eudicotyledons</taxon>
        <taxon>Gunneridae</taxon>
        <taxon>Pentapetalae</taxon>
        <taxon>asterids</taxon>
        <taxon>campanulids</taxon>
        <taxon>Asterales</taxon>
        <taxon>Asteraceae</taxon>
        <taxon>Cichorioideae</taxon>
        <taxon>Cichorieae</taxon>
        <taxon>Lactucinae</taxon>
        <taxon>Lactuca</taxon>
    </lineage>
</organism>
<protein>
    <recommendedName>
        <fullName evidence="3">FAR1 domain-containing protein</fullName>
    </recommendedName>
</protein>
<dbReference type="Pfam" id="PF03101">
    <property type="entry name" value="FAR1"/>
    <property type="match status" value="1"/>
</dbReference>
<keyword evidence="2" id="KW-0472">Membrane</keyword>
<evidence type="ECO:0000256" key="1">
    <source>
        <dbReference type="SAM" id="MobiDB-lite"/>
    </source>
</evidence>
<accession>A0A9R1XBF2</accession>
<dbReference type="PANTHER" id="PTHR47718">
    <property type="entry name" value="OS01G0519700 PROTEIN"/>
    <property type="match status" value="1"/>
</dbReference>
<comment type="caution">
    <text evidence="4">The sequence shown here is derived from an EMBL/GenBank/DDBJ whole genome shotgun (WGS) entry which is preliminary data.</text>
</comment>
<feature type="domain" description="FAR1" evidence="3">
    <location>
        <begin position="70"/>
        <end position="162"/>
    </location>
</feature>
<dbReference type="PANTHER" id="PTHR47718:SF17">
    <property type="entry name" value="PROTEIN FAR1-RELATED SEQUENCE 5-LIKE"/>
    <property type="match status" value="1"/>
</dbReference>
<gene>
    <name evidence="4" type="ORF">LSAT_V11C500284150</name>
</gene>
<evidence type="ECO:0000259" key="3">
    <source>
        <dbReference type="Pfam" id="PF03101"/>
    </source>
</evidence>
<keyword evidence="5" id="KW-1185">Reference proteome</keyword>
<evidence type="ECO:0000256" key="2">
    <source>
        <dbReference type="SAM" id="Phobius"/>
    </source>
</evidence>